<proteinExistence type="predicted"/>
<reference evidence="2" key="1">
    <citation type="journal article" date="2019" name="Int. J. Syst. Evol. Microbiol.">
        <title>The Global Catalogue of Microorganisms (GCM) 10K type strain sequencing project: providing services to taxonomists for standard genome sequencing and annotation.</title>
        <authorList>
            <consortium name="The Broad Institute Genomics Platform"/>
            <consortium name="The Broad Institute Genome Sequencing Center for Infectious Disease"/>
            <person name="Wu L."/>
            <person name="Ma J."/>
        </authorList>
    </citation>
    <scope>NUCLEOTIDE SEQUENCE [LARGE SCALE GENOMIC DNA]</scope>
    <source>
        <strain evidence="2">CGMCC 1.15180</strain>
    </source>
</reference>
<dbReference type="Proteomes" id="UP001597361">
    <property type="component" value="Unassembled WGS sequence"/>
</dbReference>
<gene>
    <name evidence="1" type="ORF">ACFSKL_05640</name>
</gene>
<dbReference type="RefSeq" id="WP_376884248.1">
    <property type="nucleotide sequence ID" value="NZ_JBHUHR010000015.1"/>
</dbReference>
<comment type="caution">
    <text evidence="1">The sequence shown here is derived from an EMBL/GenBank/DDBJ whole genome shotgun (WGS) entry which is preliminary data.</text>
</comment>
<evidence type="ECO:0000313" key="2">
    <source>
        <dbReference type="Proteomes" id="UP001597361"/>
    </source>
</evidence>
<sequence length="132" mass="14916">MRIAILTLMLFYAIGVHGLLGQDLVFTNTKSDGVYPKFVIQDGKTTLSVKGLMATTKQTWNQVPVNFDNTDGRSRHKMVVSQNMGSATITYEFLWIHIRSVDRYTGHVKSITNYNNGSKPIERMESFNGKLL</sequence>
<dbReference type="EMBL" id="JBHUHR010000015">
    <property type="protein sequence ID" value="MFD2034264.1"/>
    <property type="molecule type" value="Genomic_DNA"/>
</dbReference>
<protein>
    <recommendedName>
        <fullName evidence="3">Salivary secreted peptide</fullName>
    </recommendedName>
</protein>
<organism evidence="1 2">
    <name type="scientific">Belliella marina</name>
    <dbReference type="NCBI Taxonomy" id="1644146"/>
    <lineage>
        <taxon>Bacteria</taxon>
        <taxon>Pseudomonadati</taxon>
        <taxon>Bacteroidota</taxon>
        <taxon>Cytophagia</taxon>
        <taxon>Cytophagales</taxon>
        <taxon>Cyclobacteriaceae</taxon>
        <taxon>Belliella</taxon>
    </lineage>
</organism>
<keyword evidence="2" id="KW-1185">Reference proteome</keyword>
<evidence type="ECO:0000313" key="1">
    <source>
        <dbReference type="EMBL" id="MFD2034264.1"/>
    </source>
</evidence>
<evidence type="ECO:0008006" key="3">
    <source>
        <dbReference type="Google" id="ProtNLM"/>
    </source>
</evidence>
<accession>A0ABW4VHW5</accession>
<name>A0ABW4VHW5_9BACT</name>